<accession>A0A978VFT7</accession>
<evidence type="ECO:0000256" key="1">
    <source>
        <dbReference type="SAM" id="MobiDB-lite"/>
    </source>
</evidence>
<organism evidence="2 3">
    <name type="scientific">Ziziphus jujuba var. spinosa</name>
    <dbReference type="NCBI Taxonomy" id="714518"/>
    <lineage>
        <taxon>Eukaryota</taxon>
        <taxon>Viridiplantae</taxon>
        <taxon>Streptophyta</taxon>
        <taxon>Embryophyta</taxon>
        <taxon>Tracheophyta</taxon>
        <taxon>Spermatophyta</taxon>
        <taxon>Magnoliopsida</taxon>
        <taxon>eudicotyledons</taxon>
        <taxon>Gunneridae</taxon>
        <taxon>Pentapetalae</taxon>
        <taxon>rosids</taxon>
        <taxon>fabids</taxon>
        <taxon>Rosales</taxon>
        <taxon>Rhamnaceae</taxon>
        <taxon>Paliureae</taxon>
        <taxon>Ziziphus</taxon>
    </lineage>
</organism>
<name>A0A978VFT7_ZIZJJ</name>
<evidence type="ECO:0000313" key="3">
    <source>
        <dbReference type="Proteomes" id="UP000813462"/>
    </source>
</evidence>
<evidence type="ECO:0000313" key="2">
    <source>
        <dbReference type="EMBL" id="KAH7529226.1"/>
    </source>
</evidence>
<feature type="region of interest" description="Disordered" evidence="1">
    <location>
        <begin position="1"/>
        <end position="21"/>
    </location>
</feature>
<feature type="compositionally biased region" description="Basic and acidic residues" evidence="1">
    <location>
        <begin position="1"/>
        <end position="19"/>
    </location>
</feature>
<sequence>MENRRSNNSKRGYEQKDYPIHSQVRKIIKEDEDSEEEIMDWLPRQSSEMRRPALREITTTTKQISPSPLGISGSVRPISV</sequence>
<reference evidence="2" key="1">
    <citation type="journal article" date="2021" name="Front. Plant Sci.">
        <title>Chromosome-Scale Genome Assembly for Chinese Sour Jujube and Insights Into Its Genome Evolution and Domestication Signature.</title>
        <authorList>
            <person name="Shen L.-Y."/>
            <person name="Luo H."/>
            <person name="Wang X.-L."/>
            <person name="Wang X.-M."/>
            <person name="Qiu X.-J."/>
            <person name="Liu H."/>
            <person name="Zhou S.-S."/>
            <person name="Jia K.-H."/>
            <person name="Nie S."/>
            <person name="Bao Y.-T."/>
            <person name="Zhang R.-G."/>
            <person name="Yun Q.-Z."/>
            <person name="Chai Y.-H."/>
            <person name="Lu J.-Y."/>
            <person name="Li Y."/>
            <person name="Zhao S.-W."/>
            <person name="Mao J.-F."/>
            <person name="Jia S.-G."/>
            <person name="Mao Y.-M."/>
        </authorList>
    </citation>
    <scope>NUCLEOTIDE SEQUENCE</scope>
    <source>
        <strain evidence="2">AT0</strain>
        <tissue evidence="2">Leaf</tissue>
    </source>
</reference>
<dbReference type="PANTHER" id="PTHR34780">
    <property type="entry name" value="OS08G0427800 PROTEIN"/>
    <property type="match status" value="1"/>
</dbReference>
<feature type="region of interest" description="Disordered" evidence="1">
    <location>
        <begin position="58"/>
        <end position="80"/>
    </location>
</feature>
<proteinExistence type="predicted"/>
<dbReference type="AlphaFoldDB" id="A0A978VFT7"/>
<gene>
    <name evidence="2" type="ORF">FEM48_Zijuj05G0162200</name>
</gene>
<protein>
    <submittedName>
        <fullName evidence="2">Uncharacterized protein</fullName>
    </submittedName>
</protein>
<dbReference type="Proteomes" id="UP000813462">
    <property type="component" value="Unassembled WGS sequence"/>
</dbReference>
<dbReference type="EMBL" id="JAEACU010000005">
    <property type="protein sequence ID" value="KAH7529226.1"/>
    <property type="molecule type" value="Genomic_DNA"/>
</dbReference>
<dbReference type="PANTHER" id="PTHR34780:SF5">
    <property type="entry name" value="OS02G0733900 PROTEIN"/>
    <property type="match status" value="1"/>
</dbReference>
<comment type="caution">
    <text evidence="2">The sequence shown here is derived from an EMBL/GenBank/DDBJ whole genome shotgun (WGS) entry which is preliminary data.</text>
</comment>